<protein>
    <submittedName>
        <fullName evidence="2">Uncharacterized protein</fullName>
    </submittedName>
</protein>
<evidence type="ECO:0000256" key="1">
    <source>
        <dbReference type="SAM" id="MobiDB-lite"/>
    </source>
</evidence>
<dbReference type="RefSeq" id="WP_196151634.1">
    <property type="nucleotide sequence ID" value="NZ_JADMLG010000010.1"/>
</dbReference>
<dbReference type="Proteomes" id="UP000655751">
    <property type="component" value="Unassembled WGS sequence"/>
</dbReference>
<name>A0A931IEZ4_9NOCA</name>
<proteinExistence type="predicted"/>
<sequence>MLATPSAASREPVSDTSRNHRPRADTAFPPDRRFSAGRAAVIEFCDKSALADEIGIRAAKSTSPIRQYSSARRNHFGYVQWAVRVVNEGTTAA</sequence>
<organism evidence="2 3">
    <name type="scientific">Nocardia bovistercoris</name>
    <dbReference type="NCBI Taxonomy" id="2785916"/>
    <lineage>
        <taxon>Bacteria</taxon>
        <taxon>Bacillati</taxon>
        <taxon>Actinomycetota</taxon>
        <taxon>Actinomycetes</taxon>
        <taxon>Mycobacteriales</taxon>
        <taxon>Nocardiaceae</taxon>
        <taxon>Nocardia</taxon>
    </lineage>
</organism>
<keyword evidence="3" id="KW-1185">Reference proteome</keyword>
<evidence type="ECO:0000313" key="3">
    <source>
        <dbReference type="Proteomes" id="UP000655751"/>
    </source>
</evidence>
<comment type="caution">
    <text evidence="2">The sequence shown here is derived from an EMBL/GenBank/DDBJ whole genome shotgun (WGS) entry which is preliminary data.</text>
</comment>
<gene>
    <name evidence="2" type="ORF">IT779_23925</name>
</gene>
<reference evidence="2" key="1">
    <citation type="submission" date="2020-11" db="EMBL/GenBank/DDBJ databases">
        <title>Nocardia NEAU-351.nov., a novel actinomycete isolated from the cow dung.</title>
        <authorList>
            <person name="Zhang X."/>
        </authorList>
    </citation>
    <scope>NUCLEOTIDE SEQUENCE</scope>
    <source>
        <strain evidence="2">NEAU-351</strain>
    </source>
</reference>
<dbReference type="EMBL" id="JADMLG010000010">
    <property type="protein sequence ID" value="MBH0779323.1"/>
    <property type="molecule type" value="Genomic_DNA"/>
</dbReference>
<dbReference type="AlphaFoldDB" id="A0A931IEZ4"/>
<evidence type="ECO:0000313" key="2">
    <source>
        <dbReference type="EMBL" id="MBH0779323.1"/>
    </source>
</evidence>
<accession>A0A931IEZ4</accession>
<feature type="region of interest" description="Disordered" evidence="1">
    <location>
        <begin position="1"/>
        <end position="32"/>
    </location>
</feature>